<evidence type="ECO:0000256" key="1">
    <source>
        <dbReference type="ARBA" id="ARBA00022795"/>
    </source>
</evidence>
<dbReference type="EMBL" id="JMIU01000001">
    <property type="protein sequence ID" value="KDN95434.1"/>
    <property type="molecule type" value="Genomic_DNA"/>
</dbReference>
<dbReference type="AlphaFoldDB" id="A0A066ZT22"/>
<reference evidence="3 4" key="1">
    <citation type="submission" date="2014-04" db="EMBL/GenBank/DDBJ databases">
        <title>Draft genome sequence of Hydrogenovibrio marinus MH-110, a model organism for aerobic H2 metabolism.</title>
        <authorList>
            <person name="Cha H.J."/>
            <person name="Jo B.H."/>
            <person name="Hwang B.H."/>
        </authorList>
    </citation>
    <scope>NUCLEOTIDE SEQUENCE [LARGE SCALE GENOMIC DNA]</scope>
    <source>
        <strain evidence="3 4">MH-110</strain>
    </source>
</reference>
<keyword evidence="1" id="KW-1005">Bacterial flagellum biogenesis</keyword>
<dbReference type="GO" id="GO:0044781">
    <property type="term" value="P:bacterial-type flagellum organization"/>
    <property type="evidence" value="ECO:0007669"/>
    <property type="project" value="UniProtKB-KW"/>
</dbReference>
<dbReference type="Proteomes" id="UP000027341">
    <property type="component" value="Unassembled WGS sequence"/>
</dbReference>
<dbReference type="Pfam" id="PF10135">
    <property type="entry name" value="Rod-binding"/>
    <property type="match status" value="1"/>
</dbReference>
<evidence type="ECO:0000313" key="3">
    <source>
        <dbReference type="EMBL" id="KDN95434.1"/>
    </source>
</evidence>
<evidence type="ECO:0000313" key="4">
    <source>
        <dbReference type="Proteomes" id="UP000027341"/>
    </source>
</evidence>
<sequence>MADMIAPSSDLKAYQQIYSSPNNLNELKLEAKKNQLAALKPVAQQFEALFLSQILKEASKVKFDNGWLDGGQADFYKDWYNQQIAQELSTKGSLGLADMIVKQLAPKNPSLKPTDLKANFHQEGNSLNVLTGKEGQAVQTMTTASNLASRPINKNSASAD</sequence>
<gene>
    <name evidence="3" type="ORF">EI16_03800</name>
</gene>
<name>A0A066ZT22_HYDMR</name>
<comment type="caution">
    <text evidence="3">The sequence shown here is derived from an EMBL/GenBank/DDBJ whole genome shotgun (WGS) entry which is preliminary data.</text>
</comment>
<protein>
    <recommendedName>
        <fullName evidence="2">Flagellar protein FlgJ N-terminal domain-containing protein</fullName>
    </recommendedName>
</protein>
<evidence type="ECO:0000259" key="2">
    <source>
        <dbReference type="Pfam" id="PF10135"/>
    </source>
</evidence>
<proteinExistence type="predicted"/>
<dbReference type="STRING" id="28885.EI16_03800"/>
<accession>A0A066ZT22</accession>
<keyword evidence="4" id="KW-1185">Reference proteome</keyword>
<dbReference type="InterPro" id="IPR019301">
    <property type="entry name" value="Flagellar_prot_FlgJ_N"/>
</dbReference>
<feature type="domain" description="Flagellar protein FlgJ N-terminal" evidence="2">
    <location>
        <begin position="65"/>
        <end position="103"/>
    </location>
</feature>
<dbReference type="PRINTS" id="PR01002">
    <property type="entry name" value="FLGFLGJ"/>
</dbReference>
<dbReference type="RefSeq" id="WP_029909575.1">
    <property type="nucleotide sequence ID" value="NZ_AP020335.1"/>
</dbReference>
<organism evidence="3 4">
    <name type="scientific">Hydrogenovibrio marinus</name>
    <dbReference type="NCBI Taxonomy" id="28885"/>
    <lineage>
        <taxon>Bacteria</taxon>
        <taxon>Pseudomonadati</taxon>
        <taxon>Pseudomonadota</taxon>
        <taxon>Gammaproteobacteria</taxon>
        <taxon>Thiotrichales</taxon>
        <taxon>Piscirickettsiaceae</taxon>
        <taxon>Hydrogenovibrio</taxon>
    </lineage>
</organism>